<sequence precursor="true">MDLGNLPWLPIAAVIGVVAVVIIAALFFLGGGPGGDSSPSPAVSNTPFPQTPMKVTQGVAAITVRETTAPAVPPTGTWVMVEYIGSFKGSYGMPSDIQKAENSGIRLYEVVNATGAVKAEFQKKDGSTKHDLTVTIYRDGKAVKFAKNSSAYGIVSVQYL</sequence>
<keyword evidence="3" id="KW-1185">Reference proteome</keyword>
<dbReference type="RefSeq" id="WP_015284393.1">
    <property type="nucleotide sequence ID" value="NC_019943.1"/>
</dbReference>
<feature type="transmembrane region" description="Helical" evidence="1">
    <location>
        <begin position="6"/>
        <end position="29"/>
    </location>
</feature>
<dbReference type="STRING" id="593750.Metfor_0354"/>
<evidence type="ECO:0000313" key="2">
    <source>
        <dbReference type="EMBL" id="AGB01429.1"/>
    </source>
</evidence>
<organism evidence="2 3">
    <name type="scientific">Methanoregula formicica (strain DSM 22288 / NBRC 105244 / SMSP)</name>
    <dbReference type="NCBI Taxonomy" id="593750"/>
    <lineage>
        <taxon>Archaea</taxon>
        <taxon>Methanobacteriati</taxon>
        <taxon>Methanobacteriota</taxon>
        <taxon>Stenosarchaea group</taxon>
        <taxon>Methanomicrobia</taxon>
        <taxon>Methanomicrobiales</taxon>
        <taxon>Methanoregulaceae</taxon>
        <taxon>Methanoregula</taxon>
    </lineage>
</organism>
<dbReference type="AlphaFoldDB" id="L0HEA7"/>
<keyword evidence="1" id="KW-0812">Transmembrane</keyword>
<dbReference type="Proteomes" id="UP000010824">
    <property type="component" value="Chromosome"/>
</dbReference>
<evidence type="ECO:0000313" key="3">
    <source>
        <dbReference type="Proteomes" id="UP000010824"/>
    </source>
</evidence>
<reference evidence="2 3" key="2">
    <citation type="journal article" date="2014" name="Genome Announc.">
        <title>Complete Genome Sequence of Methanoregula formicica SMSPT, a Mesophilic Hydrogenotrophic Methanogen Isolated from a Methanogenic Upflow Anaerobic Sludge Blanket Reactor.</title>
        <authorList>
            <person name="Yamamoto K."/>
            <person name="Tamaki H."/>
            <person name="Cadillo-Quiroz H."/>
            <person name="Imachi H."/>
            <person name="Kyrpides N."/>
            <person name="Woyke T."/>
            <person name="Goodwin L."/>
            <person name="Zinder S.H."/>
            <person name="Kamagata Y."/>
            <person name="Liu W.T."/>
        </authorList>
    </citation>
    <scope>NUCLEOTIDE SEQUENCE [LARGE SCALE GENOMIC DNA]</scope>
    <source>
        <strain evidence="3">DSM 22288 / NBRC 105244 / SMSP</strain>
    </source>
</reference>
<accession>L0HEA7</accession>
<evidence type="ECO:0000256" key="1">
    <source>
        <dbReference type="SAM" id="Phobius"/>
    </source>
</evidence>
<keyword evidence="1" id="KW-0472">Membrane</keyword>
<dbReference type="EMBL" id="CP003167">
    <property type="protein sequence ID" value="AGB01429.1"/>
    <property type="molecule type" value="Genomic_DNA"/>
</dbReference>
<keyword evidence="1" id="KW-1133">Transmembrane helix</keyword>
<name>L0HEA7_METFS</name>
<dbReference type="KEGG" id="mfo:Metfor_0354"/>
<reference evidence="3" key="1">
    <citation type="submission" date="2011-12" db="EMBL/GenBank/DDBJ databases">
        <title>Complete sequence of Methanoregula formicicum SMSP.</title>
        <authorList>
            <person name="Lucas S."/>
            <person name="Han J."/>
            <person name="Lapidus A."/>
            <person name="Cheng J.-F."/>
            <person name="Goodwin L."/>
            <person name="Pitluck S."/>
            <person name="Peters L."/>
            <person name="Ovchinnikova G."/>
            <person name="Teshima H."/>
            <person name="Detter J.C."/>
            <person name="Han C."/>
            <person name="Tapia R."/>
            <person name="Land M."/>
            <person name="Hauser L."/>
            <person name="Kyrpides N."/>
            <person name="Ivanova N."/>
            <person name="Pagani I."/>
            <person name="Imachi H."/>
            <person name="Tamaki H."/>
            <person name="Sekiguchi Y."/>
            <person name="Kamagata Y."/>
            <person name="Cadillo-Quiroz H."/>
            <person name="Zinder S."/>
            <person name="Liu W.-T."/>
            <person name="Woyke T."/>
        </authorList>
    </citation>
    <scope>NUCLEOTIDE SEQUENCE [LARGE SCALE GENOMIC DNA]</scope>
    <source>
        <strain evidence="3">DSM 22288 / NBRC 105244 / SMSP</strain>
    </source>
</reference>
<dbReference type="eggNOG" id="arCOG10346">
    <property type="taxonomic scope" value="Archaea"/>
</dbReference>
<gene>
    <name evidence="2" type="ordered locus">Metfor_0354</name>
</gene>
<dbReference type="GeneID" id="14309027"/>
<dbReference type="InParanoid" id="L0HEA7"/>
<protein>
    <submittedName>
        <fullName evidence="2">Uncharacterized protein</fullName>
    </submittedName>
</protein>
<dbReference type="HOGENOM" id="CLU_1648308_0_0_2"/>
<proteinExistence type="predicted"/>